<dbReference type="Gene3D" id="1.10.1220.10">
    <property type="entry name" value="Met repressor-like"/>
    <property type="match status" value="1"/>
</dbReference>
<keyword evidence="3" id="KW-1185">Reference proteome</keyword>
<gene>
    <name evidence="2" type="ORF">EBB06_12465</name>
</gene>
<dbReference type="InterPro" id="IPR010985">
    <property type="entry name" value="Ribbon_hlx_hlx"/>
</dbReference>
<evidence type="ECO:0000259" key="1">
    <source>
        <dbReference type="Pfam" id="PF03869"/>
    </source>
</evidence>
<feature type="domain" description="Arc-like DNA binding" evidence="1">
    <location>
        <begin position="12"/>
        <end position="47"/>
    </location>
</feature>
<sequence>MKDINKIPPSGYRIPLGLKEWLKERADKNLRSMNCELILLLREAKEREEDARQTDRQYQ</sequence>
<dbReference type="InterPro" id="IPR005569">
    <property type="entry name" value="Arc_DNA-bd_dom"/>
</dbReference>
<evidence type="ECO:0000313" key="2">
    <source>
        <dbReference type="EMBL" id="RXZ42700.1"/>
    </source>
</evidence>
<organism evidence="2 3">
    <name type="scientific">Crenobacter cavernae</name>
    <dbReference type="NCBI Taxonomy" id="2290923"/>
    <lineage>
        <taxon>Bacteria</taxon>
        <taxon>Pseudomonadati</taxon>
        <taxon>Pseudomonadota</taxon>
        <taxon>Betaproteobacteria</taxon>
        <taxon>Neisseriales</taxon>
        <taxon>Neisseriaceae</taxon>
        <taxon>Crenobacter</taxon>
    </lineage>
</organism>
<reference evidence="2 3" key="1">
    <citation type="submission" date="2018-10" db="EMBL/GenBank/DDBJ databases">
        <title>Draft genome of Fastidiocella sp. strain 375T, a bacterium isolated from a karstic cave dripping water.</title>
        <authorList>
            <person name="Coelho C."/>
            <person name="Verissimo A."/>
            <person name="Tiago I."/>
        </authorList>
    </citation>
    <scope>NUCLEOTIDE SEQUENCE [LARGE SCALE GENOMIC DNA]</scope>
    <source>
        <strain evidence="2 3">CAVE-375</strain>
    </source>
</reference>
<evidence type="ECO:0000313" key="3">
    <source>
        <dbReference type="Proteomes" id="UP000290682"/>
    </source>
</evidence>
<name>A0ABY0FB70_9NEIS</name>
<dbReference type="RefSeq" id="WP_129213491.1">
    <property type="nucleotide sequence ID" value="NZ_REGR01000014.1"/>
</dbReference>
<proteinExistence type="predicted"/>
<comment type="caution">
    <text evidence="2">The sequence shown here is derived from an EMBL/GenBank/DDBJ whole genome shotgun (WGS) entry which is preliminary data.</text>
</comment>
<keyword evidence="2" id="KW-0238">DNA-binding</keyword>
<accession>A0ABY0FB70</accession>
<dbReference type="Proteomes" id="UP000290682">
    <property type="component" value="Unassembled WGS sequence"/>
</dbReference>
<dbReference type="SUPFAM" id="SSF47598">
    <property type="entry name" value="Ribbon-helix-helix"/>
    <property type="match status" value="1"/>
</dbReference>
<dbReference type="InterPro" id="IPR013321">
    <property type="entry name" value="Arc_rbn_hlx_hlx"/>
</dbReference>
<dbReference type="EMBL" id="REGR01000014">
    <property type="protein sequence ID" value="RXZ42700.1"/>
    <property type="molecule type" value="Genomic_DNA"/>
</dbReference>
<protein>
    <submittedName>
        <fullName evidence="2">Arc family DNA-binding protein</fullName>
    </submittedName>
</protein>
<dbReference type="GO" id="GO:0003677">
    <property type="term" value="F:DNA binding"/>
    <property type="evidence" value="ECO:0007669"/>
    <property type="project" value="UniProtKB-KW"/>
</dbReference>
<dbReference type="Pfam" id="PF03869">
    <property type="entry name" value="Arc"/>
    <property type="match status" value="1"/>
</dbReference>